<dbReference type="InterPro" id="IPR036431">
    <property type="entry name" value="ARID_dom_sf"/>
</dbReference>
<proteinExistence type="predicted"/>
<protein>
    <recommendedName>
        <fullName evidence="1">ARID domain-containing protein</fullName>
    </recommendedName>
</protein>
<dbReference type="AlphaFoldDB" id="B4LY93"/>
<dbReference type="SMR" id="B4LY93"/>
<dbReference type="Gene3D" id="1.10.150.60">
    <property type="entry name" value="ARID DNA-binding domain"/>
    <property type="match status" value="1"/>
</dbReference>
<dbReference type="PROSITE" id="PS51011">
    <property type="entry name" value="ARID"/>
    <property type="match status" value="1"/>
</dbReference>
<dbReference type="Gene3D" id="3.30.160.60">
    <property type="entry name" value="Classic Zinc Finger"/>
    <property type="match status" value="1"/>
</dbReference>
<gene>
    <name evidence="2" type="primary">Dvir\GJ22794</name>
    <name evidence="2" type="ORF">Dvir_GJ22794</name>
</gene>
<dbReference type="SMART" id="SM00501">
    <property type="entry name" value="BRIGHT"/>
    <property type="match status" value="1"/>
</dbReference>
<dbReference type="InParanoid" id="B4LY93"/>
<organism evidence="2 3">
    <name type="scientific">Drosophila virilis</name>
    <name type="common">Fruit fly</name>
    <dbReference type="NCBI Taxonomy" id="7244"/>
    <lineage>
        <taxon>Eukaryota</taxon>
        <taxon>Metazoa</taxon>
        <taxon>Ecdysozoa</taxon>
        <taxon>Arthropoda</taxon>
        <taxon>Hexapoda</taxon>
        <taxon>Insecta</taxon>
        <taxon>Pterygota</taxon>
        <taxon>Neoptera</taxon>
        <taxon>Endopterygota</taxon>
        <taxon>Diptera</taxon>
        <taxon>Brachycera</taxon>
        <taxon>Muscomorpha</taxon>
        <taxon>Ephydroidea</taxon>
        <taxon>Drosophilidae</taxon>
        <taxon>Drosophila</taxon>
    </lineage>
</organism>
<feature type="domain" description="ARID" evidence="1">
    <location>
        <begin position="116"/>
        <end position="205"/>
    </location>
</feature>
<evidence type="ECO:0000313" key="2">
    <source>
        <dbReference type="EMBL" id="EDW67981.2"/>
    </source>
</evidence>
<sequence length="278" mass="31659">MNNPREHLHCSRRGCRYTTNRAYNLERHERNHDKGKVPISQCQPCPHCTYAAGSLHNLMRHINKKHTEATVKTQQQVAASQQADQQNELPSTKKTMFNLEPNPKLEQTVQQPLAQSADSSLWFWSTPQQQERNFLKRSGLKAECKILERSVNLFKLYALVKARGGALDVDEWDDIAAALGLPPGSGCNVGVKYMKMIFAFEKKEEERLQECIKVDGVPPWWDDGDFISDHMSCLSGDSEWRSHGWSDMKRQSTTREGLMATSYNVELSSAKISTKFNS</sequence>
<dbReference type="SMART" id="SM00355">
    <property type="entry name" value="ZnF_C2H2"/>
    <property type="match status" value="2"/>
</dbReference>
<reference evidence="2 3" key="1">
    <citation type="journal article" date="2007" name="Nature">
        <title>Evolution of genes and genomes on the Drosophila phylogeny.</title>
        <authorList>
            <consortium name="Drosophila 12 Genomes Consortium"/>
            <person name="Clark A.G."/>
            <person name="Eisen M.B."/>
            <person name="Smith D.R."/>
            <person name="Bergman C.M."/>
            <person name="Oliver B."/>
            <person name="Markow T.A."/>
            <person name="Kaufman T.C."/>
            <person name="Kellis M."/>
            <person name="Gelbart W."/>
            <person name="Iyer V.N."/>
            <person name="Pollard D.A."/>
            <person name="Sackton T.B."/>
            <person name="Larracuente A.M."/>
            <person name="Singh N.D."/>
            <person name="Abad J.P."/>
            <person name="Abt D.N."/>
            <person name="Adryan B."/>
            <person name="Aguade M."/>
            <person name="Akashi H."/>
            <person name="Anderson W.W."/>
            <person name="Aquadro C.F."/>
            <person name="Ardell D.H."/>
            <person name="Arguello R."/>
            <person name="Artieri C.G."/>
            <person name="Barbash D.A."/>
            <person name="Barker D."/>
            <person name="Barsanti P."/>
            <person name="Batterham P."/>
            <person name="Batzoglou S."/>
            <person name="Begun D."/>
            <person name="Bhutkar A."/>
            <person name="Blanco E."/>
            <person name="Bosak S.A."/>
            <person name="Bradley R.K."/>
            <person name="Brand A.D."/>
            <person name="Brent M.R."/>
            <person name="Brooks A.N."/>
            <person name="Brown R.H."/>
            <person name="Butlin R.K."/>
            <person name="Caggese C."/>
            <person name="Calvi B.R."/>
            <person name="Bernardo de Carvalho A."/>
            <person name="Caspi A."/>
            <person name="Castrezana S."/>
            <person name="Celniker S.E."/>
            <person name="Chang J.L."/>
            <person name="Chapple C."/>
            <person name="Chatterji S."/>
            <person name="Chinwalla A."/>
            <person name="Civetta A."/>
            <person name="Clifton S.W."/>
            <person name="Comeron J.M."/>
            <person name="Costello J.C."/>
            <person name="Coyne J.A."/>
            <person name="Daub J."/>
            <person name="David R.G."/>
            <person name="Delcher A.L."/>
            <person name="Delehaunty K."/>
            <person name="Do C.B."/>
            <person name="Ebling H."/>
            <person name="Edwards K."/>
            <person name="Eickbush T."/>
            <person name="Evans J.D."/>
            <person name="Filipski A."/>
            <person name="Findeiss S."/>
            <person name="Freyhult E."/>
            <person name="Fulton L."/>
            <person name="Fulton R."/>
            <person name="Garcia A.C."/>
            <person name="Gardiner A."/>
            <person name="Garfield D.A."/>
            <person name="Garvin B.E."/>
            <person name="Gibson G."/>
            <person name="Gilbert D."/>
            <person name="Gnerre S."/>
            <person name="Godfrey J."/>
            <person name="Good R."/>
            <person name="Gotea V."/>
            <person name="Gravely B."/>
            <person name="Greenberg A.J."/>
            <person name="Griffiths-Jones S."/>
            <person name="Gross S."/>
            <person name="Guigo R."/>
            <person name="Gustafson E.A."/>
            <person name="Haerty W."/>
            <person name="Hahn M.W."/>
            <person name="Halligan D.L."/>
            <person name="Halpern A.L."/>
            <person name="Halter G.M."/>
            <person name="Han M.V."/>
            <person name="Heger A."/>
            <person name="Hillier L."/>
            <person name="Hinrichs A.S."/>
            <person name="Holmes I."/>
            <person name="Hoskins R.A."/>
            <person name="Hubisz M.J."/>
            <person name="Hultmark D."/>
            <person name="Huntley M.A."/>
            <person name="Jaffe D.B."/>
            <person name="Jagadeeshan S."/>
            <person name="Jeck W.R."/>
            <person name="Johnson J."/>
            <person name="Jones C.D."/>
            <person name="Jordan W.C."/>
            <person name="Karpen G.H."/>
            <person name="Kataoka E."/>
            <person name="Keightley P.D."/>
            <person name="Kheradpour P."/>
            <person name="Kirkness E.F."/>
            <person name="Koerich L.B."/>
            <person name="Kristiansen K."/>
            <person name="Kudrna D."/>
            <person name="Kulathinal R.J."/>
            <person name="Kumar S."/>
            <person name="Kwok R."/>
            <person name="Lander E."/>
            <person name="Langley C.H."/>
            <person name="Lapoint R."/>
            <person name="Lazzaro B.P."/>
            <person name="Lee S.J."/>
            <person name="Levesque L."/>
            <person name="Li R."/>
            <person name="Lin C.F."/>
            <person name="Lin M.F."/>
            <person name="Lindblad-Toh K."/>
            <person name="Llopart A."/>
            <person name="Long M."/>
            <person name="Low L."/>
            <person name="Lozovsky E."/>
            <person name="Lu J."/>
            <person name="Luo M."/>
            <person name="Machado C.A."/>
            <person name="Makalowski W."/>
            <person name="Marzo M."/>
            <person name="Matsuda M."/>
            <person name="Matzkin L."/>
            <person name="McAllister B."/>
            <person name="McBride C.S."/>
            <person name="McKernan B."/>
            <person name="McKernan K."/>
            <person name="Mendez-Lago M."/>
            <person name="Minx P."/>
            <person name="Mollenhauer M.U."/>
            <person name="Montooth K."/>
            <person name="Mount S.M."/>
            <person name="Mu X."/>
            <person name="Myers E."/>
            <person name="Negre B."/>
            <person name="Newfeld S."/>
            <person name="Nielsen R."/>
            <person name="Noor M.A."/>
            <person name="O'Grady P."/>
            <person name="Pachter L."/>
            <person name="Papaceit M."/>
            <person name="Parisi M.J."/>
            <person name="Parisi M."/>
            <person name="Parts L."/>
            <person name="Pedersen J.S."/>
            <person name="Pesole G."/>
            <person name="Phillippy A.M."/>
            <person name="Ponting C.P."/>
            <person name="Pop M."/>
            <person name="Porcelli D."/>
            <person name="Powell J.R."/>
            <person name="Prohaska S."/>
            <person name="Pruitt K."/>
            <person name="Puig M."/>
            <person name="Quesneville H."/>
            <person name="Ram K.R."/>
            <person name="Rand D."/>
            <person name="Rasmussen M.D."/>
            <person name="Reed L.K."/>
            <person name="Reenan R."/>
            <person name="Reily A."/>
            <person name="Remington K.A."/>
            <person name="Rieger T.T."/>
            <person name="Ritchie M.G."/>
            <person name="Robin C."/>
            <person name="Rogers Y.H."/>
            <person name="Rohde C."/>
            <person name="Rozas J."/>
            <person name="Rubenfield M.J."/>
            <person name="Ruiz A."/>
            <person name="Russo S."/>
            <person name="Salzberg S.L."/>
            <person name="Sanchez-Gracia A."/>
            <person name="Saranga D.J."/>
            <person name="Sato H."/>
            <person name="Schaeffer S.W."/>
            <person name="Schatz M.C."/>
            <person name="Schlenke T."/>
            <person name="Schwartz R."/>
            <person name="Segarra C."/>
            <person name="Singh R.S."/>
            <person name="Sirot L."/>
            <person name="Sirota M."/>
            <person name="Sisneros N.B."/>
            <person name="Smith C.D."/>
            <person name="Smith T.F."/>
            <person name="Spieth J."/>
            <person name="Stage D.E."/>
            <person name="Stark A."/>
            <person name="Stephan W."/>
            <person name="Strausberg R.L."/>
            <person name="Strempel S."/>
            <person name="Sturgill D."/>
            <person name="Sutton G."/>
            <person name="Sutton G.G."/>
            <person name="Tao W."/>
            <person name="Teichmann S."/>
            <person name="Tobari Y.N."/>
            <person name="Tomimura Y."/>
            <person name="Tsolas J.M."/>
            <person name="Valente V.L."/>
            <person name="Venter E."/>
            <person name="Venter J.C."/>
            <person name="Vicario S."/>
            <person name="Vieira F.G."/>
            <person name="Vilella A.J."/>
            <person name="Villasante A."/>
            <person name="Walenz B."/>
            <person name="Wang J."/>
            <person name="Wasserman M."/>
            <person name="Watts T."/>
            <person name="Wilson D."/>
            <person name="Wilson R.K."/>
            <person name="Wing R.A."/>
            <person name="Wolfner M.F."/>
            <person name="Wong A."/>
            <person name="Wong G.K."/>
            <person name="Wu C.I."/>
            <person name="Wu G."/>
            <person name="Yamamoto D."/>
            <person name="Yang H.P."/>
            <person name="Yang S.P."/>
            <person name="Yorke J.A."/>
            <person name="Yoshida K."/>
            <person name="Zdobnov E."/>
            <person name="Zhang P."/>
            <person name="Zhang Y."/>
            <person name="Zimin A.V."/>
            <person name="Baldwin J."/>
            <person name="Abdouelleil A."/>
            <person name="Abdulkadir J."/>
            <person name="Abebe A."/>
            <person name="Abera B."/>
            <person name="Abreu J."/>
            <person name="Acer S.C."/>
            <person name="Aftuck L."/>
            <person name="Alexander A."/>
            <person name="An P."/>
            <person name="Anderson E."/>
            <person name="Anderson S."/>
            <person name="Arachi H."/>
            <person name="Azer M."/>
            <person name="Bachantsang P."/>
            <person name="Barry A."/>
            <person name="Bayul T."/>
            <person name="Berlin A."/>
            <person name="Bessette D."/>
            <person name="Bloom T."/>
            <person name="Blye J."/>
            <person name="Boguslavskiy L."/>
            <person name="Bonnet C."/>
            <person name="Boukhgalter B."/>
            <person name="Bourzgui I."/>
            <person name="Brown A."/>
            <person name="Cahill P."/>
            <person name="Channer S."/>
            <person name="Cheshatsang Y."/>
            <person name="Chuda L."/>
            <person name="Citroen M."/>
            <person name="Collymore A."/>
            <person name="Cooke P."/>
            <person name="Costello M."/>
            <person name="D'Aco K."/>
            <person name="Daza R."/>
            <person name="De Haan G."/>
            <person name="DeGray S."/>
            <person name="DeMaso C."/>
            <person name="Dhargay N."/>
            <person name="Dooley K."/>
            <person name="Dooley E."/>
            <person name="Doricent M."/>
            <person name="Dorje P."/>
            <person name="Dorjee K."/>
            <person name="Dupes A."/>
            <person name="Elong R."/>
            <person name="Falk J."/>
            <person name="Farina A."/>
            <person name="Faro S."/>
            <person name="Ferguson D."/>
            <person name="Fisher S."/>
            <person name="Foley C.D."/>
            <person name="Franke A."/>
            <person name="Friedrich D."/>
            <person name="Gadbois L."/>
            <person name="Gearin G."/>
            <person name="Gearin C.R."/>
            <person name="Giannoukos G."/>
            <person name="Goode T."/>
            <person name="Graham J."/>
            <person name="Grandbois E."/>
            <person name="Grewal S."/>
            <person name="Gyaltsen K."/>
            <person name="Hafez N."/>
            <person name="Hagos B."/>
            <person name="Hall J."/>
            <person name="Henson C."/>
            <person name="Hollinger A."/>
            <person name="Honan T."/>
            <person name="Huard M.D."/>
            <person name="Hughes L."/>
            <person name="Hurhula B."/>
            <person name="Husby M.E."/>
            <person name="Kamat A."/>
            <person name="Kanga B."/>
            <person name="Kashin S."/>
            <person name="Khazanovich D."/>
            <person name="Kisner P."/>
            <person name="Lance K."/>
            <person name="Lara M."/>
            <person name="Lee W."/>
            <person name="Lennon N."/>
            <person name="Letendre F."/>
            <person name="LeVine R."/>
            <person name="Lipovsky A."/>
            <person name="Liu X."/>
            <person name="Liu J."/>
            <person name="Liu S."/>
            <person name="Lokyitsang T."/>
            <person name="Lokyitsang Y."/>
            <person name="Lubonja R."/>
            <person name="Lui A."/>
            <person name="MacDonald P."/>
            <person name="Magnisalis V."/>
            <person name="Maru K."/>
            <person name="Matthews C."/>
            <person name="McCusker W."/>
            <person name="McDonough S."/>
            <person name="Mehta T."/>
            <person name="Meldrim J."/>
            <person name="Meneus L."/>
            <person name="Mihai O."/>
            <person name="Mihalev A."/>
            <person name="Mihova T."/>
            <person name="Mittelman R."/>
            <person name="Mlenga V."/>
            <person name="Montmayeur A."/>
            <person name="Mulrain L."/>
            <person name="Navidi A."/>
            <person name="Naylor J."/>
            <person name="Negash T."/>
            <person name="Nguyen T."/>
            <person name="Nguyen N."/>
            <person name="Nicol R."/>
            <person name="Norbu C."/>
            <person name="Norbu N."/>
            <person name="Novod N."/>
            <person name="O'Neill B."/>
            <person name="Osman S."/>
            <person name="Markiewicz E."/>
            <person name="Oyono O.L."/>
            <person name="Patti C."/>
            <person name="Phunkhang P."/>
            <person name="Pierre F."/>
            <person name="Priest M."/>
            <person name="Raghuraman S."/>
            <person name="Rege F."/>
            <person name="Reyes R."/>
            <person name="Rise C."/>
            <person name="Rogov P."/>
            <person name="Ross K."/>
            <person name="Ryan E."/>
            <person name="Settipalli S."/>
            <person name="Shea T."/>
            <person name="Sherpa N."/>
            <person name="Shi L."/>
            <person name="Shih D."/>
            <person name="Sparrow T."/>
            <person name="Spaulding J."/>
            <person name="Stalker J."/>
            <person name="Stange-Thomann N."/>
            <person name="Stavropoulos S."/>
            <person name="Stone C."/>
            <person name="Strader C."/>
            <person name="Tesfaye S."/>
            <person name="Thomson T."/>
            <person name="Thoulutsang Y."/>
            <person name="Thoulutsang D."/>
            <person name="Topham K."/>
            <person name="Topping I."/>
            <person name="Tsamla T."/>
            <person name="Vassiliev H."/>
            <person name="Vo A."/>
            <person name="Wangchuk T."/>
            <person name="Wangdi T."/>
            <person name="Weiand M."/>
            <person name="Wilkinson J."/>
            <person name="Wilson A."/>
            <person name="Yadav S."/>
            <person name="Young G."/>
            <person name="Yu Q."/>
            <person name="Zembek L."/>
            <person name="Zhong D."/>
            <person name="Zimmer A."/>
            <person name="Zwirko Z."/>
            <person name="Jaffe D.B."/>
            <person name="Alvarez P."/>
            <person name="Brockman W."/>
            <person name="Butler J."/>
            <person name="Chin C."/>
            <person name="Gnerre S."/>
            <person name="Grabherr M."/>
            <person name="Kleber M."/>
            <person name="Mauceli E."/>
            <person name="MacCallum I."/>
        </authorList>
    </citation>
    <scope>NUCLEOTIDE SEQUENCE [LARGE SCALE GENOMIC DNA]</scope>
    <source>
        <strain evidence="3">Tucson 15010-1051.87</strain>
    </source>
</reference>
<dbReference type="InterPro" id="IPR013087">
    <property type="entry name" value="Znf_C2H2_type"/>
</dbReference>
<accession>B4LY93</accession>
<dbReference type="eggNOG" id="ENOG502T900">
    <property type="taxonomic scope" value="Eukaryota"/>
</dbReference>
<evidence type="ECO:0000259" key="1">
    <source>
        <dbReference type="PROSITE" id="PS51011"/>
    </source>
</evidence>
<dbReference type="GO" id="GO:0003677">
    <property type="term" value="F:DNA binding"/>
    <property type="evidence" value="ECO:0007669"/>
    <property type="project" value="InterPro"/>
</dbReference>
<evidence type="ECO:0000313" key="3">
    <source>
        <dbReference type="Proteomes" id="UP000008792"/>
    </source>
</evidence>
<dbReference type="InterPro" id="IPR001606">
    <property type="entry name" value="ARID_dom"/>
</dbReference>
<name>B4LY93_DROVI</name>
<dbReference type="Pfam" id="PF01388">
    <property type="entry name" value="ARID"/>
    <property type="match status" value="1"/>
</dbReference>
<dbReference type="EMBL" id="CH940650">
    <property type="protein sequence ID" value="EDW67981.2"/>
    <property type="molecule type" value="Genomic_DNA"/>
</dbReference>
<keyword evidence="3" id="KW-1185">Reference proteome</keyword>
<dbReference type="HOGENOM" id="CLU_077786_0_0_1"/>
<dbReference type="Proteomes" id="UP000008792">
    <property type="component" value="Unassembled WGS sequence"/>
</dbReference>
<dbReference type="SUPFAM" id="SSF46774">
    <property type="entry name" value="ARID-like"/>
    <property type="match status" value="1"/>
</dbReference>
<dbReference type="OrthoDB" id="3561125at2759"/>